<name>A0A5B7DF85_PORTR</name>
<accession>A0A5B7DF85</accession>
<comment type="caution">
    <text evidence="1">The sequence shown here is derived from an EMBL/GenBank/DDBJ whole genome shotgun (WGS) entry which is preliminary data.</text>
</comment>
<evidence type="ECO:0000313" key="1">
    <source>
        <dbReference type="EMBL" id="MPC19705.1"/>
    </source>
</evidence>
<sequence>MCCQTLFFHIVYPNTCCSRVAEHGAACVAGRHWQQRPALVSTTARGTKELWWSRWLLARLVMKWSAPFVALLGTPLGSRPQDSVLYFVAGLTAELNSSRPPSAAVTGRPLHGVSEGGSVIYR</sequence>
<evidence type="ECO:0000313" key="2">
    <source>
        <dbReference type="Proteomes" id="UP000324222"/>
    </source>
</evidence>
<dbReference type="AlphaFoldDB" id="A0A5B7DF85"/>
<proteinExistence type="predicted"/>
<keyword evidence="2" id="KW-1185">Reference proteome</keyword>
<reference evidence="1 2" key="1">
    <citation type="submission" date="2019-05" db="EMBL/GenBank/DDBJ databases">
        <title>Another draft genome of Portunus trituberculatus and its Hox gene families provides insights of decapod evolution.</title>
        <authorList>
            <person name="Jeong J.-H."/>
            <person name="Song I."/>
            <person name="Kim S."/>
            <person name="Choi T."/>
            <person name="Kim D."/>
            <person name="Ryu S."/>
            <person name="Kim W."/>
        </authorList>
    </citation>
    <scope>NUCLEOTIDE SEQUENCE [LARGE SCALE GENOMIC DNA]</scope>
    <source>
        <tissue evidence="1">Muscle</tissue>
    </source>
</reference>
<dbReference type="Proteomes" id="UP000324222">
    <property type="component" value="Unassembled WGS sequence"/>
</dbReference>
<organism evidence="1 2">
    <name type="scientific">Portunus trituberculatus</name>
    <name type="common">Swimming crab</name>
    <name type="synonym">Neptunus trituberculatus</name>
    <dbReference type="NCBI Taxonomy" id="210409"/>
    <lineage>
        <taxon>Eukaryota</taxon>
        <taxon>Metazoa</taxon>
        <taxon>Ecdysozoa</taxon>
        <taxon>Arthropoda</taxon>
        <taxon>Crustacea</taxon>
        <taxon>Multicrustacea</taxon>
        <taxon>Malacostraca</taxon>
        <taxon>Eumalacostraca</taxon>
        <taxon>Eucarida</taxon>
        <taxon>Decapoda</taxon>
        <taxon>Pleocyemata</taxon>
        <taxon>Brachyura</taxon>
        <taxon>Eubrachyura</taxon>
        <taxon>Portunoidea</taxon>
        <taxon>Portunidae</taxon>
        <taxon>Portuninae</taxon>
        <taxon>Portunus</taxon>
    </lineage>
</organism>
<dbReference type="EMBL" id="VSRR010000796">
    <property type="protein sequence ID" value="MPC19705.1"/>
    <property type="molecule type" value="Genomic_DNA"/>
</dbReference>
<gene>
    <name evidence="1" type="ORF">E2C01_012631</name>
</gene>
<protein>
    <submittedName>
        <fullName evidence="1">Uncharacterized protein</fullName>
    </submittedName>
</protein>